<accession>S8CGB2</accession>
<reference evidence="2 3" key="1">
    <citation type="journal article" date="2013" name="BMC Genomics">
        <title>The miniature genome of a carnivorous plant Genlisea aurea contains a low number of genes and short non-coding sequences.</title>
        <authorList>
            <person name="Leushkin E.V."/>
            <person name="Sutormin R.A."/>
            <person name="Nabieva E.R."/>
            <person name="Penin A.A."/>
            <person name="Kondrashov A.S."/>
            <person name="Logacheva M.D."/>
        </authorList>
    </citation>
    <scope>NUCLEOTIDE SEQUENCE [LARGE SCALE GENOMIC DNA]</scope>
</reference>
<dbReference type="EMBL" id="AUSU01005370">
    <property type="protein sequence ID" value="EPS63611.1"/>
    <property type="molecule type" value="Genomic_DNA"/>
</dbReference>
<keyword evidence="1" id="KW-0472">Membrane</keyword>
<evidence type="ECO:0000313" key="3">
    <source>
        <dbReference type="Proteomes" id="UP000015453"/>
    </source>
</evidence>
<dbReference type="AlphaFoldDB" id="S8CGB2"/>
<keyword evidence="3" id="KW-1185">Reference proteome</keyword>
<feature type="non-terminal residue" evidence="2">
    <location>
        <position position="152"/>
    </location>
</feature>
<organism evidence="2 3">
    <name type="scientific">Genlisea aurea</name>
    <dbReference type="NCBI Taxonomy" id="192259"/>
    <lineage>
        <taxon>Eukaryota</taxon>
        <taxon>Viridiplantae</taxon>
        <taxon>Streptophyta</taxon>
        <taxon>Embryophyta</taxon>
        <taxon>Tracheophyta</taxon>
        <taxon>Spermatophyta</taxon>
        <taxon>Magnoliopsida</taxon>
        <taxon>eudicotyledons</taxon>
        <taxon>Gunneridae</taxon>
        <taxon>Pentapetalae</taxon>
        <taxon>asterids</taxon>
        <taxon>lamiids</taxon>
        <taxon>Lamiales</taxon>
        <taxon>Lentibulariaceae</taxon>
        <taxon>Genlisea</taxon>
    </lineage>
</organism>
<keyword evidence="1" id="KW-0812">Transmembrane</keyword>
<dbReference type="PANTHER" id="PTHR34543:SF1">
    <property type="entry name" value="PROTEIN ABA DEFICIENT 4, CHLOROPLASTIC"/>
    <property type="match status" value="1"/>
</dbReference>
<gene>
    <name evidence="2" type="ORF">M569_11174</name>
</gene>
<name>S8CGB2_9LAMI</name>
<dbReference type="Pfam" id="PF14108">
    <property type="entry name" value="ABA4-like"/>
    <property type="match status" value="1"/>
</dbReference>
<proteinExistence type="predicted"/>
<comment type="caution">
    <text evidence="2">The sequence shown here is derived from an EMBL/GenBank/DDBJ whole genome shotgun (WGS) entry which is preliminary data.</text>
</comment>
<evidence type="ECO:0000256" key="1">
    <source>
        <dbReference type="SAM" id="Phobius"/>
    </source>
</evidence>
<dbReference type="OrthoDB" id="196782at2759"/>
<feature type="transmembrane region" description="Helical" evidence="1">
    <location>
        <begin position="79"/>
        <end position="98"/>
    </location>
</feature>
<evidence type="ECO:0000313" key="2">
    <source>
        <dbReference type="EMBL" id="EPS63611.1"/>
    </source>
</evidence>
<protein>
    <submittedName>
        <fullName evidence="2">Uncharacterized protein</fullName>
    </submittedName>
</protein>
<sequence length="152" mass="16844">MELARYADIPQNQVSLVINCCLGSKGTNILVGVFLVLEEVFLVTEGYQLFHEIMKVSYGVPFKSQVVLTFLASSAGLPISQIAGMTFTVGTVSVLPFYTSMIVAPRSEFTKKLMASSIPYIALGALYAYLLLLSWTPETLRLMFANQYWLPE</sequence>
<dbReference type="PANTHER" id="PTHR34543">
    <property type="entry name" value="PROTEIN ABA DEFICIENT 4, CHLOROPLASTIC"/>
    <property type="match status" value="1"/>
</dbReference>
<feature type="transmembrane region" description="Helical" evidence="1">
    <location>
        <begin position="118"/>
        <end position="136"/>
    </location>
</feature>
<dbReference type="Proteomes" id="UP000015453">
    <property type="component" value="Unassembled WGS sequence"/>
</dbReference>
<dbReference type="InterPro" id="IPR025461">
    <property type="entry name" value="ABA4-like"/>
</dbReference>
<keyword evidence="1" id="KW-1133">Transmembrane helix</keyword>